<reference evidence="1" key="2">
    <citation type="submission" date="2006-01" db="EMBL/GenBank/DDBJ databases">
        <authorList>
            <person name="Genoscope"/>
        </authorList>
    </citation>
    <scope>NUCLEOTIDE SEQUENCE</scope>
</reference>
<sequence length="68" mass="7737">MFPFNTFLTLTGYKPDTNIQACPLFGAHYFPENCEGFFNLSIAKSKGNTIIAHFVKHCIYGAYLSDFY</sequence>
<protein>
    <submittedName>
        <fullName evidence="1">Uncharacterized protein</fullName>
    </submittedName>
</protein>
<evidence type="ECO:0000313" key="2">
    <source>
        <dbReference type="EMBL" id="QII11405.1"/>
    </source>
</evidence>
<proteinExistence type="predicted"/>
<gene>
    <name evidence="2" type="ORF">KsCSTR_20250</name>
    <name evidence="1" type="ORF">kuste3539</name>
</gene>
<dbReference type="EMBL" id="CT573071">
    <property type="protein sequence ID" value="CAJ74302.1"/>
    <property type="molecule type" value="Genomic_DNA"/>
</dbReference>
<organism evidence="1">
    <name type="scientific">Kuenenia stuttgartiensis</name>
    <dbReference type="NCBI Taxonomy" id="174633"/>
    <lineage>
        <taxon>Bacteria</taxon>
        <taxon>Pseudomonadati</taxon>
        <taxon>Planctomycetota</taxon>
        <taxon>Candidatus Brocadiia</taxon>
        <taxon>Candidatus Brocadiales</taxon>
        <taxon>Candidatus Brocadiaceae</taxon>
        <taxon>Candidatus Kuenenia</taxon>
    </lineage>
</organism>
<evidence type="ECO:0000313" key="3">
    <source>
        <dbReference type="Proteomes" id="UP000501926"/>
    </source>
</evidence>
<accession>Q1Q2Q8</accession>
<name>Q1Q2Q8_KUEST</name>
<dbReference type="EMBL" id="CP049055">
    <property type="protein sequence ID" value="QII11405.1"/>
    <property type="molecule type" value="Genomic_DNA"/>
</dbReference>
<dbReference type="AlphaFoldDB" id="Q1Q2Q8"/>
<reference evidence="1" key="1">
    <citation type="journal article" date="2006" name="Nature">
        <title>Deciphering the evolution and metabolism of an anammox bacterium from a community genome.</title>
        <authorList>
            <person name="Strous M."/>
            <person name="Pelletier E."/>
            <person name="Mangenot S."/>
            <person name="Rattei T."/>
            <person name="Lehner A."/>
            <person name="Taylor M.W."/>
            <person name="Horn M."/>
            <person name="Daims H."/>
            <person name="Bartol-Mavel D."/>
            <person name="Wincker P."/>
            <person name="Barbe V."/>
            <person name="Fonknechten N."/>
            <person name="Vallenet D."/>
            <person name="Segurens B."/>
            <person name="Schenowitz-Truong C."/>
            <person name="Medigue C."/>
            <person name="Collingro A."/>
            <person name="Snel B."/>
            <person name="Dutilh B.E."/>
            <person name="OpDenCamp H.J.M."/>
            <person name="vanDerDrift C."/>
            <person name="Cirpus I."/>
            <person name="vanDePas-Schoonen K.T."/>
            <person name="Harhangi H.R."/>
            <person name="vanNiftrik L."/>
            <person name="Schmid M."/>
            <person name="Keltjens J."/>
            <person name="vanDeVossenberg J."/>
            <person name="Kartal B."/>
            <person name="Meier H."/>
            <person name="Frishman D."/>
            <person name="Huynen M.A."/>
            <person name="Mewes H."/>
            <person name="Weissenbach J."/>
            <person name="Jetten M.S.M."/>
            <person name="Wagner M."/>
            <person name="LePaslier D."/>
        </authorList>
    </citation>
    <scope>NUCLEOTIDE SEQUENCE</scope>
</reference>
<evidence type="ECO:0000313" key="1">
    <source>
        <dbReference type="EMBL" id="CAJ74302.1"/>
    </source>
</evidence>
<reference evidence="2 3" key="3">
    <citation type="submission" date="2020-02" db="EMBL/GenBank/DDBJ databases">
        <title>Newly sequenced genome of strain CSTR1 showed variability in Candidatus Kuenenia stuttgartiensis genomes.</title>
        <authorList>
            <person name="Ding C."/>
            <person name="Adrian L."/>
        </authorList>
    </citation>
    <scope>NUCLEOTIDE SEQUENCE [LARGE SCALE GENOMIC DNA]</scope>
    <source>
        <strain evidence="2 3">CSTR1</strain>
    </source>
</reference>
<dbReference type="Proteomes" id="UP000501926">
    <property type="component" value="Chromosome"/>
</dbReference>